<gene>
    <name evidence="3" type="ORF">BAA01_02680</name>
</gene>
<reference evidence="4" key="1">
    <citation type="submission" date="2016-06" db="EMBL/GenBank/DDBJ databases">
        <authorList>
            <person name="Nascimento L."/>
            <person name="Pereira R.V."/>
            <person name="Martins L.F."/>
            <person name="Quaggio R.B."/>
            <person name="Silva A.M."/>
            <person name="Setubal J.C."/>
        </authorList>
    </citation>
    <scope>NUCLEOTIDE SEQUENCE [LARGE SCALE GENOMIC DNA]</scope>
</reference>
<dbReference type="Proteomes" id="UP000196475">
    <property type="component" value="Unassembled WGS sequence"/>
</dbReference>
<sequence length="270" mass="30892">MMKKMRHYVLCGLFAFSCIVLPACAALPGIVPSPPQADGAVHEQQFLEKTHQLQSLLEKDRFLEARQLLMQLNQMFTQLPFDRKTTVEGIQALSDTMIQLKHLLADVQLQPEKIRKTARQLTIAADALVHSGQSSKQVLWKEHARQMLSLVQTMREQHPDRQSFQQLQERYTDIRPALLVSQPPELVAQLDALFARMKQLYLQNAPAPQELSMVLTQWEDLFKQAYTGKDRPTFAEVMKTPLNQLILGLSSFVILSLAYAAWCYRAFQDT</sequence>
<feature type="transmembrane region" description="Helical" evidence="1">
    <location>
        <begin position="245"/>
        <end position="264"/>
    </location>
</feature>
<evidence type="ECO:0000256" key="1">
    <source>
        <dbReference type="SAM" id="Phobius"/>
    </source>
</evidence>
<evidence type="ECO:0000313" key="4">
    <source>
        <dbReference type="Proteomes" id="UP000196475"/>
    </source>
</evidence>
<dbReference type="InterPro" id="IPR014231">
    <property type="entry name" value="Spore_YpjB"/>
</dbReference>
<keyword evidence="1" id="KW-1133">Transmembrane helix</keyword>
<proteinExistence type="predicted"/>
<accession>A0A1Y3PU64</accession>
<comment type="caution">
    <text evidence="3">The sequence shown here is derived from an EMBL/GenBank/DDBJ whole genome shotgun (WGS) entry which is preliminary data.</text>
</comment>
<evidence type="ECO:0008006" key="5">
    <source>
        <dbReference type="Google" id="ProtNLM"/>
    </source>
</evidence>
<keyword evidence="2" id="KW-0732">Signal</keyword>
<evidence type="ECO:0000256" key="2">
    <source>
        <dbReference type="SAM" id="SignalP"/>
    </source>
</evidence>
<keyword evidence="1" id="KW-0812">Transmembrane</keyword>
<feature type="signal peptide" evidence="2">
    <location>
        <begin position="1"/>
        <end position="25"/>
    </location>
</feature>
<keyword evidence="1" id="KW-0472">Membrane</keyword>
<name>A0A1Y3PU64_9BACI</name>
<dbReference type="AlphaFoldDB" id="A0A1Y3PU64"/>
<protein>
    <recommendedName>
        <fullName evidence="5">Sporulation protein YpjB</fullName>
    </recommendedName>
</protein>
<dbReference type="PROSITE" id="PS51257">
    <property type="entry name" value="PROKAR_LIPOPROTEIN"/>
    <property type="match status" value="1"/>
</dbReference>
<dbReference type="Pfam" id="PF09577">
    <property type="entry name" value="Spore_YpjB"/>
    <property type="match status" value="1"/>
</dbReference>
<evidence type="ECO:0000313" key="3">
    <source>
        <dbReference type="EMBL" id="OUM89687.1"/>
    </source>
</evidence>
<dbReference type="EMBL" id="LZRT01000036">
    <property type="protein sequence ID" value="OUM89687.1"/>
    <property type="molecule type" value="Genomic_DNA"/>
</dbReference>
<feature type="chain" id="PRO_5012395672" description="Sporulation protein YpjB" evidence="2">
    <location>
        <begin position="26"/>
        <end position="270"/>
    </location>
</feature>
<organism evidence="3 4">
    <name type="scientific">Bacillus thermozeamaize</name>
    <dbReference type="NCBI Taxonomy" id="230954"/>
    <lineage>
        <taxon>Bacteria</taxon>
        <taxon>Bacillati</taxon>
        <taxon>Bacillota</taxon>
        <taxon>Bacilli</taxon>
        <taxon>Bacillales</taxon>
        <taxon>Bacillaceae</taxon>
        <taxon>Bacillus</taxon>
    </lineage>
</organism>